<dbReference type="Pfam" id="PF05742">
    <property type="entry name" value="TANGO2"/>
    <property type="match status" value="1"/>
</dbReference>
<comment type="caution">
    <text evidence="1">The sequence shown here is derived from an EMBL/GenBank/DDBJ whole genome shotgun (WGS) entry which is preliminary data.</text>
</comment>
<evidence type="ECO:0000313" key="2">
    <source>
        <dbReference type="Proteomes" id="UP000525652"/>
    </source>
</evidence>
<organism evidence="1 2">
    <name type="scientific">Puniceicoccus vermicola</name>
    <dbReference type="NCBI Taxonomy" id="388746"/>
    <lineage>
        <taxon>Bacteria</taxon>
        <taxon>Pseudomonadati</taxon>
        <taxon>Verrucomicrobiota</taxon>
        <taxon>Opitutia</taxon>
        <taxon>Puniceicoccales</taxon>
        <taxon>Puniceicoccaceae</taxon>
        <taxon>Puniceicoccus</taxon>
    </lineage>
</organism>
<proteinExistence type="predicted"/>
<name>A0A7X1E3Y3_9BACT</name>
<dbReference type="EMBL" id="JACHVA010000081">
    <property type="protein sequence ID" value="MBC2602015.1"/>
    <property type="molecule type" value="Genomic_DNA"/>
</dbReference>
<gene>
    <name evidence="1" type="ORF">H5P30_09520</name>
</gene>
<protein>
    <submittedName>
        <fullName evidence="1">NRDE family protein</fullName>
    </submittedName>
</protein>
<dbReference type="Proteomes" id="UP000525652">
    <property type="component" value="Unassembled WGS sequence"/>
</dbReference>
<dbReference type="AlphaFoldDB" id="A0A7X1E3Y3"/>
<keyword evidence="2" id="KW-1185">Reference proteome</keyword>
<accession>A0A7X1E3Y3</accession>
<reference evidence="1 2" key="1">
    <citation type="submission" date="2020-07" db="EMBL/GenBank/DDBJ databases">
        <authorList>
            <person name="Feng X."/>
        </authorList>
    </citation>
    <scope>NUCLEOTIDE SEQUENCE [LARGE SCALE GENOMIC DNA]</scope>
    <source>
        <strain evidence="1 2">JCM14086</strain>
    </source>
</reference>
<sequence>MCTATWMEGDRFRCFLFNRDERRTRPVEVPPRIHEPIHLPRFLAPTDPQSQGSWIAVNEYGLTAAILNHYDASTQMGKPKHPETISRGTLPITAVAHKRAEQSISEIAGRVQESHFEPFHLVLYSADGDGELLTWNGSTLTNSNITEVKLPLTTSSWKSNEVTEFRRDLYQKQVGIRPKLHELLEFHGTSTPDQPAYGPAMVRDDAHTRSLTIVRLGGGEISMRHQFFDPENSTFLNPTEVRTPRKLFS</sequence>
<evidence type="ECO:0000313" key="1">
    <source>
        <dbReference type="EMBL" id="MBC2602015.1"/>
    </source>
</evidence>
<dbReference type="RefSeq" id="WP_185692715.1">
    <property type="nucleotide sequence ID" value="NZ_JACHVA010000081.1"/>
</dbReference>
<dbReference type="InterPro" id="IPR008551">
    <property type="entry name" value="TANGO2"/>
</dbReference>